<dbReference type="GO" id="GO:0004725">
    <property type="term" value="F:protein tyrosine phosphatase activity"/>
    <property type="evidence" value="ECO:0007669"/>
    <property type="project" value="UniProtKB-EC"/>
</dbReference>
<dbReference type="eggNOG" id="COG4464">
    <property type="taxonomic scope" value="Bacteria"/>
</dbReference>
<keyword evidence="6" id="KW-1185">Reference proteome</keyword>
<dbReference type="GO" id="GO:0030145">
    <property type="term" value="F:manganese ion binding"/>
    <property type="evidence" value="ECO:0007669"/>
    <property type="project" value="InterPro"/>
</dbReference>
<evidence type="ECO:0000256" key="2">
    <source>
        <dbReference type="ARBA" id="ARBA00013064"/>
    </source>
</evidence>
<accession>A0A017TI41</accession>
<dbReference type="Gene3D" id="3.20.20.140">
    <property type="entry name" value="Metal-dependent hydrolases"/>
    <property type="match status" value="1"/>
</dbReference>
<organism evidence="5 6">
    <name type="scientific">Chondromyces apiculatus DSM 436</name>
    <dbReference type="NCBI Taxonomy" id="1192034"/>
    <lineage>
        <taxon>Bacteria</taxon>
        <taxon>Pseudomonadati</taxon>
        <taxon>Myxococcota</taxon>
        <taxon>Polyangia</taxon>
        <taxon>Polyangiales</taxon>
        <taxon>Polyangiaceae</taxon>
        <taxon>Chondromyces</taxon>
    </lineage>
</organism>
<evidence type="ECO:0000256" key="1">
    <source>
        <dbReference type="ARBA" id="ARBA00005750"/>
    </source>
</evidence>
<proteinExistence type="inferred from homology"/>
<dbReference type="EC" id="3.1.3.48" evidence="2"/>
<evidence type="ECO:0000256" key="3">
    <source>
        <dbReference type="ARBA" id="ARBA00022801"/>
    </source>
</evidence>
<dbReference type="Proteomes" id="UP000019678">
    <property type="component" value="Unassembled WGS sequence"/>
</dbReference>
<comment type="catalytic activity">
    <reaction evidence="4">
        <text>O-phospho-L-tyrosyl-[protein] + H2O = L-tyrosyl-[protein] + phosphate</text>
        <dbReference type="Rhea" id="RHEA:10684"/>
        <dbReference type="Rhea" id="RHEA-COMP:10136"/>
        <dbReference type="Rhea" id="RHEA-COMP:20101"/>
        <dbReference type="ChEBI" id="CHEBI:15377"/>
        <dbReference type="ChEBI" id="CHEBI:43474"/>
        <dbReference type="ChEBI" id="CHEBI:46858"/>
        <dbReference type="ChEBI" id="CHEBI:61978"/>
        <dbReference type="EC" id="3.1.3.48"/>
    </reaction>
</comment>
<dbReference type="EMBL" id="ASRX01000001">
    <property type="protein sequence ID" value="EYF08924.1"/>
    <property type="molecule type" value="Genomic_DNA"/>
</dbReference>
<dbReference type="STRING" id="1192034.CAP_0008"/>
<dbReference type="OrthoDB" id="9788539at2"/>
<dbReference type="Pfam" id="PF19567">
    <property type="entry name" value="CpsB_CapC"/>
    <property type="match status" value="1"/>
</dbReference>
<reference evidence="5 6" key="1">
    <citation type="submission" date="2013-05" db="EMBL/GenBank/DDBJ databases">
        <title>Genome assembly of Chondromyces apiculatus DSM 436.</title>
        <authorList>
            <person name="Sharma G."/>
            <person name="Khatri I."/>
            <person name="Kaur C."/>
            <person name="Mayilraj S."/>
            <person name="Subramanian S."/>
        </authorList>
    </citation>
    <scope>NUCLEOTIDE SEQUENCE [LARGE SCALE GENOMIC DNA]</scope>
    <source>
        <strain evidence="5 6">DSM 436</strain>
    </source>
</reference>
<dbReference type="PIRSF" id="PIRSF016557">
    <property type="entry name" value="Caps_synth_CpsB"/>
    <property type="match status" value="1"/>
</dbReference>
<dbReference type="PANTHER" id="PTHR39181:SF1">
    <property type="entry name" value="TYROSINE-PROTEIN PHOSPHATASE YWQE"/>
    <property type="match status" value="1"/>
</dbReference>
<evidence type="ECO:0000313" key="5">
    <source>
        <dbReference type="EMBL" id="EYF08924.1"/>
    </source>
</evidence>
<dbReference type="SUPFAM" id="SSF89550">
    <property type="entry name" value="PHP domain-like"/>
    <property type="match status" value="1"/>
</dbReference>
<evidence type="ECO:0000313" key="6">
    <source>
        <dbReference type="Proteomes" id="UP000019678"/>
    </source>
</evidence>
<dbReference type="PANTHER" id="PTHR39181">
    <property type="entry name" value="TYROSINE-PROTEIN PHOSPHATASE YWQE"/>
    <property type="match status" value="1"/>
</dbReference>
<protein>
    <recommendedName>
        <fullName evidence="2">protein-tyrosine-phosphatase</fullName>
        <ecNumber evidence="2">3.1.3.48</ecNumber>
    </recommendedName>
</protein>
<comment type="caution">
    <text evidence="5">The sequence shown here is derived from an EMBL/GenBank/DDBJ whole genome shotgun (WGS) entry which is preliminary data.</text>
</comment>
<sequence length="241" mass="26467">MRGFIDLHSHWVAGVDDGAKNFAESAALLAALRAVGFDTVIATPHMRPGMFDNTREHLSTAYEATCAALRSVPGLPALGLSSEHFFDDVVYQRLLEGRALPYPGGHAALVEFPSRSFPVRVTHRFFDLRRRSIRPVLAHPERYEPVFRDRTLLDPLIDGGALLLLDVAALAGKYGRAPRRAAEELLEEGYYYAACSDAHQAKDVVDVEKGIAALFARVGPEEATFLLAEGPRSILDGQIEE</sequence>
<comment type="similarity">
    <text evidence="1">Belongs to the metallo-dependent hydrolases superfamily. CpsB/CapC family.</text>
</comment>
<evidence type="ECO:0000256" key="4">
    <source>
        <dbReference type="ARBA" id="ARBA00051722"/>
    </source>
</evidence>
<dbReference type="InterPro" id="IPR016195">
    <property type="entry name" value="Pol/histidinol_Pase-like"/>
</dbReference>
<dbReference type="RefSeq" id="WP_044234594.1">
    <property type="nucleotide sequence ID" value="NZ_ASRX01000001.1"/>
</dbReference>
<keyword evidence="3" id="KW-0378">Hydrolase</keyword>
<name>A0A017TI41_9BACT</name>
<dbReference type="InterPro" id="IPR016667">
    <property type="entry name" value="Caps_polysacc_synth_CpsB/CapC"/>
</dbReference>
<dbReference type="AlphaFoldDB" id="A0A017TI41"/>
<gene>
    <name evidence="5" type="ORF">CAP_0008</name>
</gene>